<dbReference type="InterPro" id="IPR000742">
    <property type="entry name" value="EGF"/>
</dbReference>
<dbReference type="SUPFAM" id="SSF57196">
    <property type="entry name" value="EGF/Laminin"/>
    <property type="match status" value="1"/>
</dbReference>
<keyword evidence="1" id="KW-1015">Disulfide bond</keyword>
<evidence type="ECO:0000256" key="1">
    <source>
        <dbReference type="PROSITE-ProRule" id="PRU00076"/>
    </source>
</evidence>
<comment type="caution">
    <text evidence="4">The sequence shown here is derived from an EMBL/GenBank/DDBJ whole genome shotgun (WGS) entry which is preliminary data.</text>
</comment>
<organism evidence="4 5">
    <name type="scientific">Ancylostoma ceylanicum</name>
    <dbReference type="NCBI Taxonomy" id="53326"/>
    <lineage>
        <taxon>Eukaryota</taxon>
        <taxon>Metazoa</taxon>
        <taxon>Ecdysozoa</taxon>
        <taxon>Nematoda</taxon>
        <taxon>Chromadorea</taxon>
        <taxon>Rhabditida</taxon>
        <taxon>Rhabditina</taxon>
        <taxon>Rhabditomorpha</taxon>
        <taxon>Strongyloidea</taxon>
        <taxon>Ancylostomatidae</taxon>
        <taxon>Ancylostomatinae</taxon>
        <taxon>Ancylostoma</taxon>
    </lineage>
</organism>
<name>A0A016VC95_9BILA</name>
<evidence type="ECO:0000256" key="2">
    <source>
        <dbReference type="SAM" id="Phobius"/>
    </source>
</evidence>
<dbReference type="OrthoDB" id="5854274at2759"/>
<keyword evidence="2" id="KW-0472">Membrane</keyword>
<keyword evidence="2" id="KW-0812">Transmembrane</keyword>
<dbReference type="SMART" id="SM00181">
    <property type="entry name" value="EGF"/>
    <property type="match status" value="2"/>
</dbReference>
<dbReference type="Gene3D" id="2.10.25.10">
    <property type="entry name" value="Laminin"/>
    <property type="match status" value="2"/>
</dbReference>
<dbReference type="PROSITE" id="PS01186">
    <property type="entry name" value="EGF_2"/>
    <property type="match status" value="1"/>
</dbReference>
<dbReference type="EMBL" id="JARK01001349">
    <property type="protein sequence ID" value="EYC24642.1"/>
    <property type="molecule type" value="Genomic_DNA"/>
</dbReference>
<reference evidence="5" key="1">
    <citation type="journal article" date="2015" name="Nat. Genet.">
        <title>The genome and transcriptome of the zoonotic hookworm Ancylostoma ceylanicum identify infection-specific gene families.</title>
        <authorList>
            <person name="Schwarz E.M."/>
            <person name="Hu Y."/>
            <person name="Antoshechkin I."/>
            <person name="Miller M.M."/>
            <person name="Sternberg P.W."/>
            <person name="Aroian R.V."/>
        </authorList>
    </citation>
    <scope>NUCLEOTIDE SEQUENCE</scope>
    <source>
        <strain evidence="5">HY135</strain>
    </source>
</reference>
<keyword evidence="1" id="KW-0245">EGF-like domain</keyword>
<dbReference type="AlphaFoldDB" id="A0A016VC95"/>
<keyword evidence="2" id="KW-1133">Transmembrane helix</keyword>
<dbReference type="STRING" id="53326.A0A016VC95"/>
<dbReference type="Proteomes" id="UP000024635">
    <property type="component" value="Unassembled WGS sequence"/>
</dbReference>
<evidence type="ECO:0000313" key="4">
    <source>
        <dbReference type="EMBL" id="EYC24642.1"/>
    </source>
</evidence>
<comment type="caution">
    <text evidence="1">Lacks conserved residue(s) required for the propagation of feature annotation.</text>
</comment>
<sequence length="171" mass="19020">MFQPASSSNPCAISGCQWMCVSIPNAEGEMQPECLCPDGYEEHYDGDCIPIEETAVQDARGQLIPASVPKDHSHVGVAWMKERCLAGDGCLNGGQCQDIKNEHGRVTKIICSCESPYEGIRCERMNPEKELARLLATSSRPIWMTLLFTIIFLALIVAAFFISYRYIDVIR</sequence>
<evidence type="ECO:0000313" key="5">
    <source>
        <dbReference type="Proteomes" id="UP000024635"/>
    </source>
</evidence>
<evidence type="ECO:0000259" key="3">
    <source>
        <dbReference type="PROSITE" id="PS50026"/>
    </source>
</evidence>
<proteinExistence type="predicted"/>
<feature type="disulfide bond" evidence="1">
    <location>
        <begin position="113"/>
        <end position="122"/>
    </location>
</feature>
<dbReference type="PROSITE" id="PS00022">
    <property type="entry name" value="EGF_1"/>
    <property type="match status" value="1"/>
</dbReference>
<protein>
    <recommendedName>
        <fullName evidence="3">EGF-like domain-containing protein</fullName>
    </recommendedName>
</protein>
<feature type="domain" description="EGF-like" evidence="3">
    <location>
        <begin position="80"/>
        <end position="123"/>
    </location>
</feature>
<dbReference type="PROSITE" id="PS50026">
    <property type="entry name" value="EGF_3"/>
    <property type="match status" value="1"/>
</dbReference>
<feature type="transmembrane region" description="Helical" evidence="2">
    <location>
        <begin position="142"/>
        <end position="167"/>
    </location>
</feature>
<accession>A0A016VC95</accession>
<gene>
    <name evidence="4" type="primary">Acey_s0013.g2025</name>
    <name evidence="4" type="ORF">Y032_0013g2025</name>
</gene>
<keyword evidence="5" id="KW-1185">Reference proteome</keyword>